<feature type="transmembrane region" description="Helical" evidence="1">
    <location>
        <begin position="88"/>
        <end position="107"/>
    </location>
</feature>
<keyword evidence="4" id="KW-1185">Reference proteome</keyword>
<dbReference type="Proteomes" id="UP000184386">
    <property type="component" value="Unassembled WGS sequence"/>
</dbReference>
<dbReference type="InterPro" id="IPR012867">
    <property type="entry name" value="DUF1648"/>
</dbReference>
<keyword evidence="1" id="KW-0812">Transmembrane</keyword>
<gene>
    <name evidence="3" type="ORF">SAMN02745136_01142</name>
</gene>
<accession>A0A1M6MRK3</accession>
<evidence type="ECO:0000313" key="4">
    <source>
        <dbReference type="Proteomes" id="UP000184386"/>
    </source>
</evidence>
<feature type="transmembrane region" description="Helical" evidence="1">
    <location>
        <begin position="49"/>
        <end position="67"/>
    </location>
</feature>
<feature type="transmembrane region" description="Helical" evidence="1">
    <location>
        <begin position="184"/>
        <end position="205"/>
    </location>
</feature>
<name>A0A1M6MRK3_9FIRM</name>
<keyword evidence="1" id="KW-1133">Transmembrane helix</keyword>
<dbReference type="AlphaFoldDB" id="A0A1M6MRK3"/>
<feature type="domain" description="DUF1648" evidence="2">
    <location>
        <begin position="14"/>
        <end position="57"/>
    </location>
</feature>
<evidence type="ECO:0000313" key="3">
    <source>
        <dbReference type="EMBL" id="SHJ86138.1"/>
    </source>
</evidence>
<dbReference type="Pfam" id="PF13630">
    <property type="entry name" value="SdpI"/>
    <property type="match status" value="1"/>
</dbReference>
<dbReference type="InterPro" id="IPR025962">
    <property type="entry name" value="SdpI/YhfL"/>
</dbReference>
<dbReference type="Pfam" id="PF07853">
    <property type="entry name" value="DUF1648"/>
    <property type="match status" value="1"/>
</dbReference>
<organism evidence="3 4">
    <name type="scientific">Anaerocolumna jejuensis DSM 15929</name>
    <dbReference type="NCBI Taxonomy" id="1121322"/>
    <lineage>
        <taxon>Bacteria</taxon>
        <taxon>Bacillati</taxon>
        <taxon>Bacillota</taxon>
        <taxon>Clostridia</taxon>
        <taxon>Lachnospirales</taxon>
        <taxon>Lachnospiraceae</taxon>
        <taxon>Anaerocolumna</taxon>
    </lineage>
</organism>
<reference evidence="3 4" key="1">
    <citation type="submission" date="2016-11" db="EMBL/GenBank/DDBJ databases">
        <authorList>
            <person name="Jaros S."/>
            <person name="Januszkiewicz K."/>
            <person name="Wedrychowicz H."/>
        </authorList>
    </citation>
    <scope>NUCLEOTIDE SEQUENCE [LARGE SCALE GENOMIC DNA]</scope>
    <source>
        <strain evidence="3 4">DSM 15929</strain>
    </source>
</reference>
<dbReference type="PANTHER" id="PTHR37810">
    <property type="entry name" value="IMMUNITY PROTEIN SDPI"/>
    <property type="match status" value="1"/>
</dbReference>
<sequence length="210" mass="24027">MSKKAHIILWIASAISYIGILILYNKLPQMVPVHWDSNWDINGYADKKYMFLIGALPAILNGLFYILKEIDPRRKNYDPKTYGIIRGAIVLMSIFFTWATVVTALKINLNFKLFLPAGLGIVFMVIGNYLPKVKTNFFMGIKNPWTLSDGNVWRKTHKAGGYLFMVFGILMVPMGIINEKAYNYFVIGLLLAGIIVTNIYSYILYVRIKR</sequence>
<dbReference type="RefSeq" id="WP_073273736.1">
    <property type="nucleotide sequence ID" value="NZ_FRAC01000007.1"/>
</dbReference>
<keyword evidence="1" id="KW-0472">Membrane</keyword>
<proteinExistence type="predicted"/>
<dbReference type="EMBL" id="FRAC01000007">
    <property type="protein sequence ID" value="SHJ86138.1"/>
    <property type="molecule type" value="Genomic_DNA"/>
</dbReference>
<feature type="transmembrane region" description="Helical" evidence="1">
    <location>
        <begin position="159"/>
        <end position="178"/>
    </location>
</feature>
<protein>
    <submittedName>
        <fullName evidence="3">Uncharacterized membrane protein</fullName>
    </submittedName>
</protein>
<dbReference type="STRING" id="1121322.SAMN02745136_01142"/>
<dbReference type="PIRSF" id="PIRSF038959">
    <property type="entry name" value="SdpI"/>
    <property type="match status" value="1"/>
</dbReference>
<evidence type="ECO:0000259" key="2">
    <source>
        <dbReference type="Pfam" id="PF07853"/>
    </source>
</evidence>
<dbReference type="PANTHER" id="PTHR37810:SF5">
    <property type="entry name" value="IMMUNITY PROTEIN SDPI"/>
    <property type="match status" value="1"/>
</dbReference>
<feature type="transmembrane region" description="Helical" evidence="1">
    <location>
        <begin position="113"/>
        <end position="130"/>
    </location>
</feature>
<dbReference type="GO" id="GO:0009636">
    <property type="term" value="P:response to toxic substance"/>
    <property type="evidence" value="ECO:0007669"/>
    <property type="project" value="TreeGrafter"/>
</dbReference>
<dbReference type="InterPro" id="IPR026272">
    <property type="entry name" value="SdpI"/>
</dbReference>
<evidence type="ECO:0000256" key="1">
    <source>
        <dbReference type="SAM" id="Phobius"/>
    </source>
</evidence>
<feature type="transmembrane region" description="Helical" evidence="1">
    <location>
        <begin position="7"/>
        <end position="24"/>
    </location>
</feature>